<feature type="compositionally biased region" description="Low complexity" evidence="1">
    <location>
        <begin position="53"/>
        <end position="83"/>
    </location>
</feature>
<dbReference type="RefSeq" id="WP_378970886.1">
    <property type="nucleotide sequence ID" value="NZ_JBHSWN010000001.1"/>
</dbReference>
<feature type="region of interest" description="Disordered" evidence="1">
    <location>
        <begin position="50"/>
        <end position="83"/>
    </location>
</feature>
<organism evidence="2 3">
    <name type="scientific">Methylobacterium komagatae</name>
    <dbReference type="NCBI Taxonomy" id="374425"/>
    <lineage>
        <taxon>Bacteria</taxon>
        <taxon>Pseudomonadati</taxon>
        <taxon>Pseudomonadota</taxon>
        <taxon>Alphaproteobacteria</taxon>
        <taxon>Hyphomicrobiales</taxon>
        <taxon>Methylobacteriaceae</taxon>
        <taxon>Methylobacterium</taxon>
    </lineage>
</organism>
<proteinExistence type="predicted"/>
<evidence type="ECO:0000313" key="2">
    <source>
        <dbReference type="EMBL" id="MFC6790744.1"/>
    </source>
</evidence>
<protein>
    <submittedName>
        <fullName evidence="2">Uncharacterized protein</fullName>
    </submittedName>
</protein>
<evidence type="ECO:0000256" key="1">
    <source>
        <dbReference type="SAM" id="MobiDB-lite"/>
    </source>
</evidence>
<reference evidence="3" key="1">
    <citation type="journal article" date="2019" name="Int. J. Syst. Evol. Microbiol.">
        <title>The Global Catalogue of Microorganisms (GCM) 10K type strain sequencing project: providing services to taxonomists for standard genome sequencing and annotation.</title>
        <authorList>
            <consortium name="The Broad Institute Genomics Platform"/>
            <consortium name="The Broad Institute Genome Sequencing Center for Infectious Disease"/>
            <person name="Wu L."/>
            <person name="Ma J."/>
        </authorList>
    </citation>
    <scope>NUCLEOTIDE SEQUENCE [LARGE SCALE GENOMIC DNA]</scope>
    <source>
        <strain evidence="3">CCUG 48316</strain>
    </source>
</reference>
<evidence type="ECO:0000313" key="3">
    <source>
        <dbReference type="Proteomes" id="UP001596292"/>
    </source>
</evidence>
<dbReference type="EMBL" id="JBHSWN010000001">
    <property type="protein sequence ID" value="MFC6790744.1"/>
    <property type="molecule type" value="Genomic_DNA"/>
</dbReference>
<dbReference type="Proteomes" id="UP001596292">
    <property type="component" value="Unassembled WGS sequence"/>
</dbReference>
<accession>A0ABW2BLN7</accession>
<keyword evidence="3" id="KW-1185">Reference proteome</keyword>
<comment type="caution">
    <text evidence="2">The sequence shown here is derived from an EMBL/GenBank/DDBJ whole genome shotgun (WGS) entry which is preliminary data.</text>
</comment>
<sequence>MTDAPFTFEGCESPAACREGIRPLLGTGMDWSEVHCGRCGKRGIVRHADLDSAKPAATSKAKPAPAEPEAPAAAPAVEPEAKP</sequence>
<gene>
    <name evidence="2" type="ORF">ACFQE0_14670</name>
</gene>
<name>A0ABW2BLN7_9HYPH</name>